<evidence type="ECO:0000256" key="3">
    <source>
        <dbReference type="ARBA" id="ARBA00022692"/>
    </source>
</evidence>
<dbReference type="AlphaFoldDB" id="A0A4Y9ZPI8"/>
<dbReference type="PANTHER" id="PTHR43840">
    <property type="entry name" value="MITOCHONDRIAL METAL TRANSPORTER 1-RELATED"/>
    <property type="match status" value="1"/>
</dbReference>
<dbReference type="NCBIfam" id="TIGR01297">
    <property type="entry name" value="CDF"/>
    <property type="match status" value="1"/>
</dbReference>
<feature type="region of interest" description="Disordered" evidence="6">
    <location>
        <begin position="1"/>
        <end position="66"/>
    </location>
</feature>
<evidence type="ECO:0000313" key="11">
    <source>
        <dbReference type="Proteomes" id="UP000298061"/>
    </source>
</evidence>
<evidence type="ECO:0000256" key="6">
    <source>
        <dbReference type="SAM" id="MobiDB-lite"/>
    </source>
</evidence>
<keyword evidence="11" id="KW-1185">Reference proteome</keyword>
<dbReference type="InterPro" id="IPR027470">
    <property type="entry name" value="Cation_efflux_CTD"/>
</dbReference>
<feature type="compositionally biased region" description="Basic and acidic residues" evidence="6">
    <location>
        <begin position="54"/>
        <end position="66"/>
    </location>
</feature>
<dbReference type="OrthoDB" id="435980at2759"/>
<dbReference type="PANTHER" id="PTHR43840:SF15">
    <property type="entry name" value="MITOCHONDRIAL METAL TRANSPORTER 1-RELATED"/>
    <property type="match status" value="1"/>
</dbReference>
<keyword evidence="4 7" id="KW-1133">Transmembrane helix</keyword>
<comment type="caution">
    <text evidence="10">The sequence shown here is derived from an EMBL/GenBank/DDBJ whole genome shotgun (WGS) entry which is preliminary data.</text>
</comment>
<sequence>MATAGLVSRRVVSTGGKGKEAKAEAKPRAHDHSNHDVDAHGSHSHARGIFGHTHSHDENGNGHEHKHGHEVMQALQNRGDRGSRITLIGLASNVVLTSAKGVAGWYMNSAALLADAGHSLSDLLGDFVVLFSWRLSRRPPSEKYPYGFAKFETLGTTIVSLLLIGGALGIGAHSLSLLMTALSETAATLPPGAIQTAVVNVTQAAHNIPAIGHTHADAAHVLDPNAAWFAAVSVVWKEWLFRITRKVGEQENSPVLMANAWHHRSDAYSSVVALVAILGSSWFPALPLDPIGGLLVSVVILQQGLSIFGGAFGQLTDAGVSPSTIRVLSTALEKYVTSEAPNVHGTYNLRARRAGASLFVDLVADVQGSLSVEETQRLEEKIHDVLKKAKAEVAEVNVKFRPVTRRWAVLFSAMPGGGFATAYLRYKQLIPPTDPGVETMVIAEIYLDAIVPNKFTADKVDTYSRHDLMHLVVTGSNGDPVKYISDVKSSKELQTTATGEDVE</sequence>
<dbReference type="Pfam" id="PF16916">
    <property type="entry name" value="ZT_dimer"/>
    <property type="match status" value="1"/>
</dbReference>
<dbReference type="Proteomes" id="UP000298061">
    <property type="component" value="Unassembled WGS sequence"/>
</dbReference>
<evidence type="ECO:0000256" key="1">
    <source>
        <dbReference type="ARBA" id="ARBA00004141"/>
    </source>
</evidence>
<dbReference type="InterPro" id="IPR050291">
    <property type="entry name" value="CDF_Transporter"/>
</dbReference>
<keyword evidence="3 7" id="KW-0812">Transmembrane</keyword>
<dbReference type="InterPro" id="IPR058533">
    <property type="entry name" value="Cation_efflux_TM"/>
</dbReference>
<dbReference type="Gene3D" id="3.30.70.1350">
    <property type="entry name" value="Cation efflux protein, cytoplasmic domain"/>
    <property type="match status" value="1"/>
</dbReference>
<dbReference type="InterPro" id="IPR036837">
    <property type="entry name" value="Cation_efflux_CTD_sf"/>
</dbReference>
<evidence type="ECO:0000256" key="7">
    <source>
        <dbReference type="SAM" id="Phobius"/>
    </source>
</evidence>
<comment type="subcellular location">
    <subcellularLocation>
        <location evidence="1">Membrane</location>
        <topology evidence="1">Multi-pass membrane protein</topology>
    </subcellularLocation>
</comment>
<keyword evidence="2" id="KW-0813">Transport</keyword>
<feature type="compositionally biased region" description="Basic and acidic residues" evidence="6">
    <location>
        <begin position="17"/>
        <end position="41"/>
    </location>
</feature>
<accession>A0A4Y9ZPI8</accession>
<evidence type="ECO:0000256" key="4">
    <source>
        <dbReference type="ARBA" id="ARBA00022989"/>
    </source>
</evidence>
<dbReference type="GO" id="GO:0030003">
    <property type="term" value="P:intracellular monoatomic cation homeostasis"/>
    <property type="evidence" value="ECO:0007669"/>
    <property type="project" value="UniProtKB-ARBA"/>
</dbReference>
<dbReference type="SUPFAM" id="SSF161111">
    <property type="entry name" value="Cation efflux protein transmembrane domain-like"/>
    <property type="match status" value="1"/>
</dbReference>
<evidence type="ECO:0000259" key="8">
    <source>
        <dbReference type="Pfam" id="PF01545"/>
    </source>
</evidence>
<dbReference type="InterPro" id="IPR027469">
    <property type="entry name" value="Cation_efflux_TMD_sf"/>
</dbReference>
<proteinExistence type="predicted"/>
<evidence type="ECO:0000313" key="10">
    <source>
        <dbReference type="EMBL" id="TFY76692.1"/>
    </source>
</evidence>
<organism evidence="10 11">
    <name type="scientific">Hericium alpestre</name>
    <dbReference type="NCBI Taxonomy" id="135208"/>
    <lineage>
        <taxon>Eukaryota</taxon>
        <taxon>Fungi</taxon>
        <taxon>Dikarya</taxon>
        <taxon>Basidiomycota</taxon>
        <taxon>Agaricomycotina</taxon>
        <taxon>Agaricomycetes</taxon>
        <taxon>Russulales</taxon>
        <taxon>Hericiaceae</taxon>
        <taxon>Hericium</taxon>
    </lineage>
</organism>
<keyword evidence="5 7" id="KW-0472">Membrane</keyword>
<feature type="transmembrane region" description="Helical" evidence="7">
    <location>
        <begin position="267"/>
        <end position="286"/>
    </location>
</feature>
<dbReference type="InterPro" id="IPR002524">
    <property type="entry name" value="Cation_efflux"/>
</dbReference>
<dbReference type="STRING" id="135208.A0A4Y9ZPI8"/>
<dbReference type="GO" id="GO:0098771">
    <property type="term" value="P:inorganic ion homeostasis"/>
    <property type="evidence" value="ECO:0007669"/>
    <property type="project" value="UniProtKB-ARBA"/>
</dbReference>
<dbReference type="SUPFAM" id="SSF160240">
    <property type="entry name" value="Cation efflux protein cytoplasmic domain-like"/>
    <property type="match status" value="1"/>
</dbReference>
<evidence type="ECO:0000256" key="2">
    <source>
        <dbReference type="ARBA" id="ARBA00022448"/>
    </source>
</evidence>
<feature type="domain" description="Cation efflux protein transmembrane" evidence="8">
    <location>
        <begin position="87"/>
        <end position="308"/>
    </location>
</feature>
<gene>
    <name evidence="10" type="ORF">EWM64_g7319</name>
</gene>
<feature type="transmembrane region" description="Helical" evidence="7">
    <location>
        <begin position="293"/>
        <end position="313"/>
    </location>
</feature>
<dbReference type="GO" id="GO:0008324">
    <property type="term" value="F:monoatomic cation transmembrane transporter activity"/>
    <property type="evidence" value="ECO:0007669"/>
    <property type="project" value="InterPro"/>
</dbReference>
<dbReference type="GO" id="GO:0016020">
    <property type="term" value="C:membrane"/>
    <property type="evidence" value="ECO:0007669"/>
    <property type="project" value="UniProtKB-SubCell"/>
</dbReference>
<evidence type="ECO:0000259" key="9">
    <source>
        <dbReference type="Pfam" id="PF16916"/>
    </source>
</evidence>
<feature type="transmembrane region" description="Helical" evidence="7">
    <location>
        <begin position="154"/>
        <end position="175"/>
    </location>
</feature>
<dbReference type="Gene3D" id="1.20.1510.10">
    <property type="entry name" value="Cation efflux protein transmembrane domain"/>
    <property type="match status" value="1"/>
</dbReference>
<reference evidence="10 11" key="1">
    <citation type="submission" date="2019-02" db="EMBL/GenBank/DDBJ databases">
        <title>Genome sequencing of the rare red list fungi Hericium alpestre (H. flagellum).</title>
        <authorList>
            <person name="Buettner E."/>
            <person name="Kellner H."/>
        </authorList>
    </citation>
    <scope>NUCLEOTIDE SEQUENCE [LARGE SCALE GENOMIC DNA]</scope>
    <source>
        <strain evidence="10 11">DSM 108284</strain>
    </source>
</reference>
<dbReference type="Pfam" id="PF01545">
    <property type="entry name" value="Cation_efflux"/>
    <property type="match status" value="1"/>
</dbReference>
<name>A0A4Y9ZPI8_9AGAM</name>
<protein>
    <submittedName>
        <fullName evidence="10">Uncharacterized protein</fullName>
    </submittedName>
</protein>
<evidence type="ECO:0000256" key="5">
    <source>
        <dbReference type="ARBA" id="ARBA00023136"/>
    </source>
</evidence>
<feature type="domain" description="Cation efflux protein cytoplasmic" evidence="9">
    <location>
        <begin position="336"/>
        <end position="399"/>
    </location>
</feature>
<feature type="transmembrane region" description="Helical" evidence="7">
    <location>
        <begin position="85"/>
        <end position="106"/>
    </location>
</feature>
<dbReference type="EMBL" id="SFCI01001128">
    <property type="protein sequence ID" value="TFY76692.1"/>
    <property type="molecule type" value="Genomic_DNA"/>
</dbReference>